<evidence type="ECO:0000313" key="1">
    <source>
        <dbReference type="EMBL" id="MBA1159224.1"/>
    </source>
</evidence>
<dbReference type="AlphaFoldDB" id="A0A838BTP8"/>
<name>A0A838BTP8_9HYPH</name>
<sequence>MQARAALPFGIAAVDSHLPGGGLARGAFHEVIEAGPAAEFAGSATLFTAGIAARLKGPVLWCLTRRDLFAPGLASAGLLPSRVIYAEAGRDRDVLPLVEEGLRERGLAAVVGEVTRLTLTASRRLQLAAEGSGVTALILRRWWTVSEKDLAALPSAAVTRWRIAPAPSEPEPAPGLGRAKWQVDLVRCRGGAPRSWILEACWGGQPLMSLVPDSCPEQGSGATNDEELVKGRNIHHAI</sequence>
<gene>
    <name evidence="1" type="ORF">H0S73_24375</name>
</gene>
<accession>A0A838BTP8</accession>
<organism evidence="1 2">
    <name type="scientific">Microvirga mediterraneensis</name>
    <dbReference type="NCBI Taxonomy" id="2754695"/>
    <lineage>
        <taxon>Bacteria</taxon>
        <taxon>Pseudomonadati</taxon>
        <taxon>Pseudomonadota</taxon>
        <taxon>Alphaproteobacteria</taxon>
        <taxon>Hyphomicrobiales</taxon>
        <taxon>Methylobacteriaceae</taxon>
        <taxon>Microvirga</taxon>
    </lineage>
</organism>
<dbReference type="Proteomes" id="UP000572984">
    <property type="component" value="Unassembled WGS sequence"/>
</dbReference>
<dbReference type="InterPro" id="IPR027417">
    <property type="entry name" value="P-loop_NTPase"/>
</dbReference>
<dbReference type="Gene3D" id="3.40.50.300">
    <property type="entry name" value="P-loop containing nucleotide triphosphate hydrolases"/>
    <property type="match status" value="1"/>
</dbReference>
<keyword evidence="2" id="KW-1185">Reference proteome</keyword>
<dbReference type="PIRSF" id="PIRSF034285">
    <property type="entry name" value="UCP034285"/>
    <property type="match status" value="1"/>
</dbReference>
<dbReference type="EMBL" id="JACDXJ010000003">
    <property type="protein sequence ID" value="MBA1159224.1"/>
    <property type="molecule type" value="Genomic_DNA"/>
</dbReference>
<dbReference type="RefSeq" id="WP_181054809.1">
    <property type="nucleotide sequence ID" value="NZ_JACDXJ010000003.1"/>
</dbReference>
<comment type="caution">
    <text evidence="1">The sequence shown here is derived from an EMBL/GenBank/DDBJ whole genome shotgun (WGS) entry which is preliminary data.</text>
</comment>
<evidence type="ECO:0000313" key="2">
    <source>
        <dbReference type="Proteomes" id="UP000572984"/>
    </source>
</evidence>
<proteinExistence type="predicted"/>
<reference evidence="1 2" key="1">
    <citation type="submission" date="2020-07" db="EMBL/GenBank/DDBJ databases">
        <title>Draft genome and description of Microvirga mediterraneensis Marseille-Q2068 sp. nov.</title>
        <authorList>
            <person name="Boxberger M."/>
        </authorList>
    </citation>
    <scope>NUCLEOTIDE SEQUENCE [LARGE SCALE GENOMIC DNA]</scope>
    <source>
        <strain evidence="1 2">Marseille-Q2068</strain>
    </source>
</reference>
<protein>
    <submittedName>
        <fullName evidence="1">Damage-inducible mutagenesis protein</fullName>
    </submittedName>
</protein>
<dbReference type="InterPro" id="IPR017026">
    <property type="entry name" value="ImuA"/>
</dbReference>
<dbReference type="SUPFAM" id="SSF52540">
    <property type="entry name" value="P-loop containing nucleoside triphosphate hydrolases"/>
    <property type="match status" value="1"/>
</dbReference>